<keyword evidence="4" id="KW-0411">Iron-sulfur</keyword>
<evidence type="ECO:0000259" key="5">
    <source>
        <dbReference type="PROSITE" id="PS51379"/>
    </source>
</evidence>
<keyword evidence="2" id="KW-0560">Oxidoreductase</keyword>
<evidence type="ECO:0000256" key="4">
    <source>
        <dbReference type="ARBA" id="ARBA00023014"/>
    </source>
</evidence>
<evidence type="ECO:0000256" key="2">
    <source>
        <dbReference type="ARBA" id="ARBA00023002"/>
    </source>
</evidence>
<dbReference type="Pfam" id="PF13510">
    <property type="entry name" value="Fer2_4"/>
    <property type="match status" value="1"/>
</dbReference>
<dbReference type="GO" id="GO:0046872">
    <property type="term" value="F:metal ion binding"/>
    <property type="evidence" value="ECO:0007669"/>
    <property type="project" value="UniProtKB-KW"/>
</dbReference>
<keyword evidence="3" id="KW-0408">Iron</keyword>
<dbReference type="InterPro" id="IPR036010">
    <property type="entry name" value="2Fe-2S_ferredoxin-like_sf"/>
</dbReference>
<dbReference type="PROSITE" id="PS00198">
    <property type="entry name" value="4FE4S_FER_1"/>
    <property type="match status" value="1"/>
</dbReference>
<dbReference type="Proteomes" id="UP001302719">
    <property type="component" value="Chromosome"/>
</dbReference>
<feature type="domain" description="4Fe-4S ferredoxin-type" evidence="5">
    <location>
        <begin position="118"/>
        <end position="146"/>
    </location>
</feature>
<dbReference type="InterPro" id="IPR006058">
    <property type="entry name" value="2Fe2S_fd_BS"/>
</dbReference>
<dbReference type="InterPro" id="IPR001041">
    <property type="entry name" value="2Fe-2S_ferredoxin-type"/>
</dbReference>
<protein>
    <submittedName>
        <fullName evidence="6">2Fe-2S iron-sulfur cluster-binding protein</fullName>
    </submittedName>
</protein>
<organism evidence="6 7">
    <name type="scientific">Candidatus Nitrospira allomarina</name>
    <dbReference type="NCBI Taxonomy" id="3020900"/>
    <lineage>
        <taxon>Bacteria</taxon>
        <taxon>Pseudomonadati</taxon>
        <taxon>Nitrospirota</taxon>
        <taxon>Nitrospiria</taxon>
        <taxon>Nitrospirales</taxon>
        <taxon>Nitrospiraceae</taxon>
        <taxon>Nitrospira</taxon>
    </lineage>
</organism>
<dbReference type="CDD" id="cd00207">
    <property type="entry name" value="fer2"/>
    <property type="match status" value="1"/>
</dbReference>
<name>A0AA96JSU7_9BACT</name>
<keyword evidence="7" id="KW-1185">Reference proteome</keyword>
<evidence type="ECO:0000256" key="1">
    <source>
        <dbReference type="ARBA" id="ARBA00022723"/>
    </source>
</evidence>
<dbReference type="Gene3D" id="3.30.70.20">
    <property type="match status" value="1"/>
</dbReference>
<dbReference type="GO" id="GO:0051537">
    <property type="term" value="F:2 iron, 2 sulfur cluster binding"/>
    <property type="evidence" value="ECO:0007669"/>
    <property type="project" value="InterPro"/>
</dbReference>
<dbReference type="Gene3D" id="3.10.20.440">
    <property type="entry name" value="2Fe-2S iron-sulphur cluster binding domain, sarcosine oxidase, alpha subunit, N-terminal domain"/>
    <property type="match status" value="1"/>
</dbReference>
<evidence type="ECO:0000256" key="3">
    <source>
        <dbReference type="ARBA" id="ARBA00023004"/>
    </source>
</evidence>
<sequence length="238" mass="26305">MPDTLDKKNTLDQEESLQPKMVTVEIEGKPFQVPAGITLIKALWYAGQDVIRGVGCLGGFCGACATYYRTKDDPKVKTCLACSMAVEDGMSFSFMPAFPARKATYNLLELKDPKQDLFTLYPEAPLCRNCNACTEACPQNIDVREGVWKAVFGDFKAVSEMFMDCVMCGMCAPVCIADIAPNLVALYASRAQGVHFTEKPEGLSKRIQEITDGHFQQEWDRILKLSDEELQNTSAATT</sequence>
<dbReference type="InterPro" id="IPR017900">
    <property type="entry name" value="4Fe4S_Fe_S_CS"/>
</dbReference>
<dbReference type="InterPro" id="IPR042204">
    <property type="entry name" value="2Fe-2S-bd_N"/>
</dbReference>
<dbReference type="InterPro" id="IPR017896">
    <property type="entry name" value="4Fe4S_Fe-S-bd"/>
</dbReference>
<dbReference type="PROSITE" id="PS51379">
    <property type="entry name" value="4FE4S_FER_2"/>
    <property type="match status" value="1"/>
</dbReference>
<evidence type="ECO:0000313" key="7">
    <source>
        <dbReference type="Proteomes" id="UP001302719"/>
    </source>
</evidence>
<keyword evidence="1" id="KW-0479">Metal-binding</keyword>
<dbReference type="SUPFAM" id="SSF46548">
    <property type="entry name" value="alpha-helical ferredoxin"/>
    <property type="match status" value="1"/>
</dbReference>
<dbReference type="PROSITE" id="PS00197">
    <property type="entry name" value="2FE2S_FER_1"/>
    <property type="match status" value="1"/>
</dbReference>
<dbReference type="GO" id="GO:0016491">
    <property type="term" value="F:oxidoreductase activity"/>
    <property type="evidence" value="ECO:0007669"/>
    <property type="project" value="UniProtKB-KW"/>
</dbReference>
<accession>A0AA96JSU7</accession>
<dbReference type="AlphaFoldDB" id="A0AA96JSU7"/>
<dbReference type="EMBL" id="CP116967">
    <property type="protein sequence ID" value="WNM58663.1"/>
    <property type="molecule type" value="Genomic_DNA"/>
</dbReference>
<dbReference type="KEGG" id="nall:PP769_02525"/>
<proteinExistence type="predicted"/>
<dbReference type="RefSeq" id="WP_312644787.1">
    <property type="nucleotide sequence ID" value="NZ_CP116967.1"/>
</dbReference>
<dbReference type="SUPFAM" id="SSF54292">
    <property type="entry name" value="2Fe-2S ferredoxin-like"/>
    <property type="match status" value="1"/>
</dbReference>
<reference evidence="6 7" key="1">
    <citation type="submission" date="2023-01" db="EMBL/GenBank/DDBJ databases">
        <title>Cultivation and genomic characterization of new, ubiquitous marine nitrite-oxidizing bacteria from the Nitrospirales.</title>
        <authorList>
            <person name="Mueller A.J."/>
            <person name="Daebeler A."/>
            <person name="Herbold C.W."/>
            <person name="Kirkegaard R.H."/>
            <person name="Daims H."/>
        </authorList>
    </citation>
    <scope>NUCLEOTIDE SEQUENCE [LARGE SCALE GENOMIC DNA]</scope>
    <source>
        <strain evidence="6 7">VA</strain>
    </source>
</reference>
<evidence type="ECO:0000313" key="6">
    <source>
        <dbReference type="EMBL" id="WNM58663.1"/>
    </source>
</evidence>
<dbReference type="Pfam" id="PF12838">
    <property type="entry name" value="Fer4_7"/>
    <property type="match status" value="1"/>
</dbReference>
<gene>
    <name evidence="6" type="ORF">PP769_02525</name>
</gene>